<evidence type="ECO:0000313" key="2">
    <source>
        <dbReference type="EMBL" id="GAA0499598.1"/>
    </source>
</evidence>
<feature type="transmembrane region" description="Helical" evidence="1">
    <location>
        <begin position="265"/>
        <end position="287"/>
    </location>
</feature>
<feature type="transmembrane region" description="Helical" evidence="1">
    <location>
        <begin position="240"/>
        <end position="259"/>
    </location>
</feature>
<feature type="transmembrane region" description="Helical" evidence="1">
    <location>
        <begin position="308"/>
        <end position="332"/>
    </location>
</feature>
<proteinExistence type="predicted"/>
<sequence>MEGFGLLVLIVLGVLFIIFATAKWKLHPFISLILASFGIGLFGGLPLMDVVEAVNGGFGGLMGGIGLVIVFGTIIGIILEKSGAALRMAEVILRIVGEKRPQLAMSLIGSIVSVPVFCDSGYVILSSLKKALAKKAKVAVASMAIALATGLFATHTLVPPTPGPIAAAGNIGAENYLGTIILIGVVVAIPTIIMGYIWSVKVGTKIKIEGEADDQSPYDYQTIIDQFGEMPSAAKSFMPIVVPILLIGFGSVITFAGWSGTIFDIFLFLGSPVVALLAGVLFAFLLLPKFDEETLSEWIGMGIKEAAPILLITGAGGAFGNVISSTSVAEYIQGFGDNAFFTGAMFLLIPFLIAAGLKSAQGSSTAAIVITSTLVAPLLMEVSISGAVPLALVVMAIGAGAMVVSHVNDSYFWVVKEFSGMSVTQAYKAQTAATLLQGIVAFVFTFILWILFV</sequence>
<feature type="transmembrane region" description="Helical" evidence="1">
    <location>
        <begin position="435"/>
        <end position="452"/>
    </location>
</feature>
<feature type="transmembrane region" description="Helical" evidence="1">
    <location>
        <begin position="390"/>
        <end position="414"/>
    </location>
</feature>
<evidence type="ECO:0000256" key="1">
    <source>
        <dbReference type="SAM" id="Phobius"/>
    </source>
</evidence>
<feature type="transmembrane region" description="Helical" evidence="1">
    <location>
        <begin position="29"/>
        <end position="48"/>
    </location>
</feature>
<feature type="transmembrane region" description="Helical" evidence="1">
    <location>
        <begin position="177"/>
        <end position="198"/>
    </location>
</feature>
<keyword evidence="3" id="KW-1185">Reference proteome</keyword>
<name>A0ABN1BJZ6_9BACI</name>
<reference evidence="2 3" key="1">
    <citation type="journal article" date="2019" name="Int. J. Syst. Evol. Microbiol.">
        <title>The Global Catalogue of Microorganisms (GCM) 10K type strain sequencing project: providing services to taxonomists for standard genome sequencing and annotation.</title>
        <authorList>
            <consortium name="The Broad Institute Genomics Platform"/>
            <consortium name="The Broad Institute Genome Sequencing Center for Infectious Disease"/>
            <person name="Wu L."/>
            <person name="Ma J."/>
        </authorList>
    </citation>
    <scope>NUCLEOTIDE SEQUENCE [LARGE SCALE GENOMIC DNA]</scope>
    <source>
        <strain evidence="2 3">JCM 12389</strain>
    </source>
</reference>
<dbReference type="PANTHER" id="PTHR30354">
    <property type="entry name" value="GNT FAMILY GLUCONATE TRANSPORTER"/>
    <property type="match status" value="1"/>
</dbReference>
<evidence type="ECO:0000313" key="3">
    <source>
        <dbReference type="Proteomes" id="UP001500880"/>
    </source>
</evidence>
<dbReference type="PANTHER" id="PTHR30354:SF11">
    <property type="entry name" value="PERMEASE"/>
    <property type="match status" value="1"/>
</dbReference>
<keyword evidence="1" id="KW-1133">Transmembrane helix</keyword>
<feature type="transmembrane region" description="Helical" evidence="1">
    <location>
        <begin position="6"/>
        <end position="22"/>
    </location>
</feature>
<dbReference type="EMBL" id="BAAADO010000006">
    <property type="protein sequence ID" value="GAA0499598.1"/>
    <property type="molecule type" value="Genomic_DNA"/>
</dbReference>
<feature type="transmembrane region" description="Helical" evidence="1">
    <location>
        <begin position="338"/>
        <end position="357"/>
    </location>
</feature>
<keyword evidence="1" id="KW-0472">Membrane</keyword>
<keyword evidence="1" id="KW-0812">Transmembrane</keyword>
<accession>A0ABN1BJZ6</accession>
<dbReference type="InterPro" id="IPR003474">
    <property type="entry name" value="Glcn_transporter"/>
</dbReference>
<feature type="transmembrane region" description="Helical" evidence="1">
    <location>
        <begin position="60"/>
        <end position="79"/>
    </location>
</feature>
<dbReference type="Pfam" id="PF02447">
    <property type="entry name" value="GntP_permease"/>
    <property type="match status" value="1"/>
</dbReference>
<organism evidence="2 3">
    <name type="scientific">Salinibacillus aidingensis</name>
    <dbReference type="NCBI Taxonomy" id="237684"/>
    <lineage>
        <taxon>Bacteria</taxon>
        <taxon>Bacillati</taxon>
        <taxon>Bacillota</taxon>
        <taxon>Bacilli</taxon>
        <taxon>Bacillales</taxon>
        <taxon>Bacillaceae</taxon>
        <taxon>Salinibacillus</taxon>
    </lineage>
</organism>
<feature type="transmembrane region" description="Helical" evidence="1">
    <location>
        <begin position="138"/>
        <end position="157"/>
    </location>
</feature>
<dbReference type="RefSeq" id="WP_343842468.1">
    <property type="nucleotide sequence ID" value="NZ_BAAADO010000006.1"/>
</dbReference>
<comment type="caution">
    <text evidence="2">The sequence shown here is derived from an EMBL/GenBank/DDBJ whole genome shotgun (WGS) entry which is preliminary data.</text>
</comment>
<protein>
    <submittedName>
        <fullName evidence="2">GntP family permease</fullName>
    </submittedName>
</protein>
<gene>
    <name evidence="2" type="ORF">GCM10008986_28510</name>
</gene>
<dbReference type="Proteomes" id="UP001500880">
    <property type="component" value="Unassembled WGS sequence"/>
</dbReference>